<dbReference type="EMBL" id="JABBWG010000004">
    <property type="protein sequence ID" value="KAG1823824.1"/>
    <property type="molecule type" value="Genomic_DNA"/>
</dbReference>
<dbReference type="GeneID" id="64633425"/>
<dbReference type="OrthoDB" id="432234at2759"/>
<protein>
    <submittedName>
        <fullName evidence="1">Uncharacterized protein</fullName>
    </submittedName>
</protein>
<comment type="caution">
    <text evidence="1">The sequence shown here is derived from an EMBL/GenBank/DDBJ whole genome shotgun (WGS) entry which is preliminary data.</text>
</comment>
<evidence type="ECO:0000313" key="1">
    <source>
        <dbReference type="EMBL" id="KAG1805861.1"/>
    </source>
</evidence>
<dbReference type="RefSeq" id="XP_041197884.1">
    <property type="nucleotide sequence ID" value="XM_041339409.1"/>
</dbReference>
<organism evidence="1 3">
    <name type="scientific">Suillus subaureus</name>
    <dbReference type="NCBI Taxonomy" id="48587"/>
    <lineage>
        <taxon>Eukaryota</taxon>
        <taxon>Fungi</taxon>
        <taxon>Dikarya</taxon>
        <taxon>Basidiomycota</taxon>
        <taxon>Agaricomycotina</taxon>
        <taxon>Agaricomycetes</taxon>
        <taxon>Agaricomycetidae</taxon>
        <taxon>Boletales</taxon>
        <taxon>Suillineae</taxon>
        <taxon>Suillaceae</taxon>
        <taxon>Suillus</taxon>
    </lineage>
</organism>
<dbReference type="AlphaFoldDB" id="A0A9P7DY03"/>
<name>A0A9P7DY03_9AGAM</name>
<evidence type="ECO:0000313" key="2">
    <source>
        <dbReference type="EMBL" id="KAG1823824.1"/>
    </source>
</evidence>
<sequence>MSMYPKDDILLRLSDHVIEDHKRDACTVFEEKTARFSTHPAELMCDDPDHGKSSGEQTEQVVMLEKMGVSDPKSDKINGQMFTAAVLHNLYSHSGSHPDLVILQGSQAITEYHNPDLLVSMYPMLFPCGIGGFEDPQRPTTLSFEAQAHYYLELADWSFRYHHSYLFVALNMTQCWAAHLQTFFTVCKSNFDDVARKLTQVSLAVLDNLAY</sequence>
<keyword evidence="3" id="KW-1185">Reference proteome</keyword>
<evidence type="ECO:0000313" key="3">
    <source>
        <dbReference type="Proteomes" id="UP000807769"/>
    </source>
</evidence>
<proteinExistence type="predicted"/>
<reference evidence="1" key="1">
    <citation type="journal article" date="2020" name="New Phytol.">
        <title>Comparative genomics reveals dynamic genome evolution in host specialist ectomycorrhizal fungi.</title>
        <authorList>
            <person name="Lofgren L.A."/>
            <person name="Nguyen N.H."/>
            <person name="Vilgalys R."/>
            <person name="Ruytinx J."/>
            <person name="Liao H.L."/>
            <person name="Branco S."/>
            <person name="Kuo A."/>
            <person name="LaButti K."/>
            <person name="Lipzen A."/>
            <person name="Andreopoulos W."/>
            <person name="Pangilinan J."/>
            <person name="Riley R."/>
            <person name="Hundley H."/>
            <person name="Na H."/>
            <person name="Barry K."/>
            <person name="Grigoriev I.V."/>
            <person name="Stajich J.E."/>
            <person name="Kennedy P.G."/>
        </authorList>
    </citation>
    <scope>NUCLEOTIDE SEQUENCE</scope>
    <source>
        <strain evidence="1">MN1</strain>
    </source>
</reference>
<dbReference type="EMBL" id="JABBWG010000050">
    <property type="protein sequence ID" value="KAG1805861.1"/>
    <property type="molecule type" value="Genomic_DNA"/>
</dbReference>
<dbReference type="Proteomes" id="UP000807769">
    <property type="component" value="Unassembled WGS sequence"/>
</dbReference>
<gene>
    <name evidence="2" type="ORF">BJ212DRAFT_1476688</name>
    <name evidence="1" type="ORF">BJ212DRAFT_1486199</name>
</gene>
<accession>A0A9P7DY03</accession>